<dbReference type="Pfam" id="PF00072">
    <property type="entry name" value="Response_reg"/>
    <property type="match status" value="1"/>
</dbReference>
<dbReference type="CDD" id="cd00156">
    <property type="entry name" value="REC"/>
    <property type="match status" value="1"/>
</dbReference>
<dbReference type="SMART" id="SM00448">
    <property type="entry name" value="REC"/>
    <property type="match status" value="1"/>
</dbReference>
<proteinExistence type="predicted"/>
<keyword evidence="1 2" id="KW-0597">Phosphoprotein</keyword>
<dbReference type="InterPro" id="IPR011006">
    <property type="entry name" value="CheY-like_superfamily"/>
</dbReference>
<dbReference type="SUPFAM" id="SSF52172">
    <property type="entry name" value="CheY-like"/>
    <property type="match status" value="1"/>
</dbReference>
<gene>
    <name evidence="4" type="ordered locus">Acid345_0488</name>
</gene>
<dbReference type="OrthoDB" id="1798269at2"/>
<dbReference type="PANTHER" id="PTHR44591:SF3">
    <property type="entry name" value="RESPONSE REGULATORY DOMAIN-CONTAINING PROTEIN"/>
    <property type="match status" value="1"/>
</dbReference>
<dbReference type="InterPro" id="IPR001789">
    <property type="entry name" value="Sig_transdc_resp-reg_receiver"/>
</dbReference>
<dbReference type="GO" id="GO:0000160">
    <property type="term" value="P:phosphorelay signal transduction system"/>
    <property type="evidence" value="ECO:0007669"/>
    <property type="project" value="InterPro"/>
</dbReference>
<dbReference type="EnsemblBacteria" id="ABF39493">
    <property type="protein sequence ID" value="ABF39493"/>
    <property type="gene ID" value="Acid345_0488"/>
</dbReference>
<dbReference type="RefSeq" id="WP_011521295.1">
    <property type="nucleotide sequence ID" value="NC_008009.1"/>
</dbReference>
<organism evidence="4 5">
    <name type="scientific">Koribacter versatilis (strain Ellin345)</name>
    <dbReference type="NCBI Taxonomy" id="204669"/>
    <lineage>
        <taxon>Bacteria</taxon>
        <taxon>Pseudomonadati</taxon>
        <taxon>Acidobacteriota</taxon>
        <taxon>Terriglobia</taxon>
        <taxon>Terriglobales</taxon>
        <taxon>Candidatus Korobacteraceae</taxon>
        <taxon>Candidatus Korobacter</taxon>
    </lineage>
</organism>
<dbReference type="PROSITE" id="PS50110">
    <property type="entry name" value="RESPONSE_REGULATORY"/>
    <property type="match status" value="1"/>
</dbReference>
<dbReference type="STRING" id="204669.Acid345_0488"/>
<accession>Q1IUF7</accession>
<name>Q1IUF7_KORVE</name>
<dbReference type="Proteomes" id="UP000002432">
    <property type="component" value="Chromosome"/>
</dbReference>
<dbReference type="EMBL" id="CP000360">
    <property type="protein sequence ID" value="ABF39493.1"/>
    <property type="molecule type" value="Genomic_DNA"/>
</dbReference>
<evidence type="ECO:0000259" key="3">
    <source>
        <dbReference type="PROSITE" id="PS50110"/>
    </source>
</evidence>
<evidence type="ECO:0000313" key="5">
    <source>
        <dbReference type="Proteomes" id="UP000002432"/>
    </source>
</evidence>
<dbReference type="AlphaFoldDB" id="Q1IUF7"/>
<sequence>MIRTALVVDDSMLIRHTVCRFLEDRGYTVESATNGADALQILRGIRPDVLITDMMMPKMDGSQLITELKKDAEMSTIPIIVLAGRQSAAGLPPEHRANATIWKDIDIVTQLDKALRDTLGPES</sequence>
<feature type="modified residue" description="4-aspartylphosphate" evidence="2">
    <location>
        <position position="53"/>
    </location>
</feature>
<evidence type="ECO:0000313" key="4">
    <source>
        <dbReference type="EMBL" id="ABF39493.1"/>
    </source>
</evidence>
<reference evidence="4 5" key="1">
    <citation type="journal article" date="2009" name="Appl. Environ. Microbiol.">
        <title>Three genomes from the phylum Acidobacteria provide insight into the lifestyles of these microorganisms in soils.</title>
        <authorList>
            <person name="Ward N.L."/>
            <person name="Challacombe J.F."/>
            <person name="Janssen P.H."/>
            <person name="Henrissat B."/>
            <person name="Coutinho P.M."/>
            <person name="Wu M."/>
            <person name="Xie G."/>
            <person name="Haft D.H."/>
            <person name="Sait M."/>
            <person name="Badger J."/>
            <person name="Barabote R.D."/>
            <person name="Bradley B."/>
            <person name="Brettin T.S."/>
            <person name="Brinkac L.M."/>
            <person name="Bruce D."/>
            <person name="Creasy T."/>
            <person name="Daugherty S.C."/>
            <person name="Davidsen T.M."/>
            <person name="DeBoy R.T."/>
            <person name="Detter J.C."/>
            <person name="Dodson R.J."/>
            <person name="Durkin A.S."/>
            <person name="Ganapathy A."/>
            <person name="Gwinn-Giglio M."/>
            <person name="Han C.S."/>
            <person name="Khouri H."/>
            <person name="Kiss H."/>
            <person name="Kothari S.P."/>
            <person name="Madupu R."/>
            <person name="Nelson K.E."/>
            <person name="Nelson W.C."/>
            <person name="Paulsen I."/>
            <person name="Penn K."/>
            <person name="Ren Q."/>
            <person name="Rosovitz M.J."/>
            <person name="Selengut J.D."/>
            <person name="Shrivastava S."/>
            <person name="Sullivan S.A."/>
            <person name="Tapia R."/>
            <person name="Thompson L.S."/>
            <person name="Watkins K.L."/>
            <person name="Yang Q."/>
            <person name="Yu C."/>
            <person name="Zafar N."/>
            <person name="Zhou L."/>
            <person name="Kuske C.R."/>
        </authorList>
    </citation>
    <scope>NUCLEOTIDE SEQUENCE [LARGE SCALE GENOMIC DNA]</scope>
    <source>
        <strain evidence="4 5">Ellin345</strain>
    </source>
</reference>
<evidence type="ECO:0000256" key="1">
    <source>
        <dbReference type="ARBA" id="ARBA00022553"/>
    </source>
</evidence>
<protein>
    <submittedName>
        <fullName evidence="4">Response regulator receiver protein</fullName>
    </submittedName>
</protein>
<dbReference type="Gene3D" id="3.40.50.2300">
    <property type="match status" value="1"/>
</dbReference>
<dbReference type="KEGG" id="aba:Acid345_0488"/>
<keyword evidence="5" id="KW-1185">Reference proteome</keyword>
<dbReference type="eggNOG" id="COG0745">
    <property type="taxonomic scope" value="Bacteria"/>
</dbReference>
<feature type="domain" description="Response regulatory" evidence="3">
    <location>
        <begin position="4"/>
        <end position="118"/>
    </location>
</feature>
<evidence type="ECO:0000256" key="2">
    <source>
        <dbReference type="PROSITE-ProRule" id="PRU00169"/>
    </source>
</evidence>
<dbReference type="HOGENOM" id="CLU_000445_69_8_0"/>
<dbReference type="InterPro" id="IPR050595">
    <property type="entry name" value="Bact_response_regulator"/>
</dbReference>
<dbReference type="PANTHER" id="PTHR44591">
    <property type="entry name" value="STRESS RESPONSE REGULATOR PROTEIN 1"/>
    <property type="match status" value="1"/>
</dbReference>